<dbReference type="GO" id="GO:0032259">
    <property type="term" value="P:methylation"/>
    <property type="evidence" value="ECO:0007669"/>
    <property type="project" value="UniProtKB-KW"/>
</dbReference>
<dbReference type="EMBL" id="AWEZ01000048">
    <property type="protein sequence ID" value="ERL07997.1"/>
    <property type="molecule type" value="Genomic_DNA"/>
</dbReference>
<dbReference type="Gene3D" id="3.20.20.210">
    <property type="match status" value="1"/>
</dbReference>
<dbReference type="PANTHER" id="PTHR47099:SF1">
    <property type="entry name" value="METHYLCOBAMIDE:COM METHYLTRANSFERASE MTBA"/>
    <property type="match status" value="1"/>
</dbReference>
<evidence type="ECO:0000313" key="2">
    <source>
        <dbReference type="EMBL" id="ERL07997.1"/>
    </source>
</evidence>
<dbReference type="CDD" id="cd03465">
    <property type="entry name" value="URO-D_like"/>
    <property type="match status" value="1"/>
</dbReference>
<dbReference type="InterPro" id="IPR000257">
    <property type="entry name" value="Uroporphyrinogen_deCOase"/>
</dbReference>
<dbReference type="InterPro" id="IPR038071">
    <property type="entry name" value="UROD/MetE-like_sf"/>
</dbReference>
<dbReference type="EC" id="2.1.1.-" evidence="2"/>
<dbReference type="SUPFAM" id="SSF51726">
    <property type="entry name" value="UROD/MetE-like"/>
    <property type="match status" value="1"/>
</dbReference>
<sequence length="370" mass="40469">MDVIKTEMTPKERAVAYAAGEEVDRIPTNLSAGETAPPLYGYRIRDWYFSADIMVDVESHLAEDFGADNMGVGLGLRALVEALGTRLTYPDYGVSYVREPKFSSFGEVEGAELVDIDKDGRLPLIVESFERLMDAYGDVRTLGSGLAGPITTAGQLIDTEVFLRGMIKDRDGVHKLMQYATDNVVKCAHDLHERLGIGLALSEPMASRDLLNRRQFQEFYKPYLDQVVRRMNEFQGSTTIHICGHTRDRWDQVIGSGVSGFWGDNMEDLAEFKEAYGDRVAITGNVPPVDVLLNGTVDDIDASVRSCIAKTADSPCGFTLCPGCTTPVGTSREHLVAFMNAAATYGRGARRGHMARGIIEGDGPLAAEGR</sequence>
<gene>
    <name evidence="2" type="ORF">HMPREF1316_2451</name>
</gene>
<organism evidence="2 3">
    <name type="scientific">Olsenella profusa F0195</name>
    <dbReference type="NCBI Taxonomy" id="1125712"/>
    <lineage>
        <taxon>Bacteria</taxon>
        <taxon>Bacillati</taxon>
        <taxon>Actinomycetota</taxon>
        <taxon>Coriobacteriia</taxon>
        <taxon>Coriobacteriales</taxon>
        <taxon>Atopobiaceae</taxon>
        <taxon>Olsenella</taxon>
    </lineage>
</organism>
<comment type="caution">
    <text evidence="2">The sequence shown here is derived from an EMBL/GenBank/DDBJ whole genome shotgun (WGS) entry which is preliminary data.</text>
</comment>
<dbReference type="GO" id="GO:0004853">
    <property type="term" value="F:uroporphyrinogen decarboxylase activity"/>
    <property type="evidence" value="ECO:0007669"/>
    <property type="project" value="InterPro"/>
</dbReference>
<name>U2UY08_9ACTN</name>
<evidence type="ECO:0000259" key="1">
    <source>
        <dbReference type="Pfam" id="PF01208"/>
    </source>
</evidence>
<dbReference type="PANTHER" id="PTHR47099">
    <property type="entry name" value="METHYLCOBAMIDE:COM METHYLTRANSFERASE MTBA"/>
    <property type="match status" value="1"/>
</dbReference>
<proteinExistence type="predicted"/>
<keyword evidence="2" id="KW-0808">Transferase</keyword>
<keyword evidence="3" id="KW-1185">Reference proteome</keyword>
<dbReference type="AlphaFoldDB" id="U2UY08"/>
<dbReference type="PATRIC" id="fig|1125712.3.peg.1454"/>
<dbReference type="GO" id="GO:0008168">
    <property type="term" value="F:methyltransferase activity"/>
    <property type="evidence" value="ECO:0007669"/>
    <property type="project" value="UniProtKB-KW"/>
</dbReference>
<reference evidence="2 3" key="1">
    <citation type="submission" date="2013-08" db="EMBL/GenBank/DDBJ databases">
        <authorList>
            <person name="Durkin A.S."/>
            <person name="Haft D.R."/>
            <person name="McCorrison J."/>
            <person name="Torralba M."/>
            <person name="Gillis M."/>
            <person name="Haft D.H."/>
            <person name="Methe B."/>
            <person name="Sutton G."/>
            <person name="Nelson K.E."/>
        </authorList>
    </citation>
    <scope>NUCLEOTIDE SEQUENCE [LARGE SCALE GENOMIC DNA]</scope>
    <source>
        <strain evidence="2 3">F0195</strain>
    </source>
</reference>
<dbReference type="InterPro" id="IPR052024">
    <property type="entry name" value="Methanogen_methyltrans"/>
</dbReference>
<keyword evidence="2" id="KW-0489">Methyltransferase</keyword>
<dbReference type="GO" id="GO:0006779">
    <property type="term" value="P:porphyrin-containing compound biosynthetic process"/>
    <property type="evidence" value="ECO:0007669"/>
    <property type="project" value="InterPro"/>
</dbReference>
<accession>U2UY08</accession>
<dbReference type="eggNOG" id="COG0407">
    <property type="taxonomic scope" value="Bacteria"/>
</dbReference>
<dbReference type="Proteomes" id="UP000016638">
    <property type="component" value="Unassembled WGS sequence"/>
</dbReference>
<dbReference type="OrthoDB" id="9806656at2"/>
<dbReference type="RefSeq" id="WP_021726352.1">
    <property type="nucleotide sequence ID" value="NZ_AWEZ01000048.1"/>
</dbReference>
<dbReference type="STRING" id="1125712.HMPREF1316_2451"/>
<feature type="domain" description="Uroporphyrinogen decarboxylase (URO-D)" evidence="1">
    <location>
        <begin position="9"/>
        <end position="344"/>
    </location>
</feature>
<evidence type="ECO:0000313" key="3">
    <source>
        <dbReference type="Proteomes" id="UP000016638"/>
    </source>
</evidence>
<protein>
    <submittedName>
        <fullName evidence="2">Methyltransferase, MtaA/CmuA family</fullName>
        <ecNumber evidence="2">2.1.1.-</ecNumber>
    </submittedName>
</protein>
<dbReference type="Pfam" id="PF01208">
    <property type="entry name" value="URO-D"/>
    <property type="match status" value="1"/>
</dbReference>